<evidence type="ECO:0000256" key="3">
    <source>
        <dbReference type="ARBA" id="ARBA00022448"/>
    </source>
</evidence>
<dbReference type="Gene3D" id="1.10.3720.10">
    <property type="entry name" value="MetI-like"/>
    <property type="match status" value="1"/>
</dbReference>
<gene>
    <name evidence="10" type="ordered locus">Dvul_0918</name>
</gene>
<dbReference type="GO" id="GO:0022857">
    <property type="term" value="F:transmembrane transporter activity"/>
    <property type="evidence" value="ECO:0007669"/>
    <property type="project" value="InterPro"/>
</dbReference>
<organism evidence="10 11">
    <name type="scientific">Nitratidesulfovibrio vulgaris (strain DP4)</name>
    <name type="common">Desulfovibrio vulgaris</name>
    <dbReference type="NCBI Taxonomy" id="391774"/>
    <lineage>
        <taxon>Bacteria</taxon>
        <taxon>Pseudomonadati</taxon>
        <taxon>Thermodesulfobacteriota</taxon>
        <taxon>Desulfovibrionia</taxon>
        <taxon>Desulfovibrionales</taxon>
        <taxon>Desulfovibrionaceae</taxon>
        <taxon>Nitratidesulfovibrio</taxon>
    </lineage>
</organism>
<dbReference type="PANTHER" id="PTHR30614:SF47">
    <property type="entry name" value="ABC TRANSPORTER PERMEASE"/>
    <property type="match status" value="1"/>
</dbReference>
<proteinExistence type="inferred from homology"/>
<keyword evidence="3 8" id="KW-0813">Transport</keyword>
<name>A0A0H3A6J9_NITV4</name>
<keyword evidence="7 8" id="KW-0472">Membrane</keyword>
<dbReference type="PANTHER" id="PTHR30614">
    <property type="entry name" value="MEMBRANE COMPONENT OF AMINO ACID ABC TRANSPORTER"/>
    <property type="match status" value="1"/>
</dbReference>
<feature type="domain" description="ABC transmembrane type-1" evidence="9">
    <location>
        <begin position="27"/>
        <end position="224"/>
    </location>
</feature>
<evidence type="ECO:0000256" key="6">
    <source>
        <dbReference type="ARBA" id="ARBA00022989"/>
    </source>
</evidence>
<accession>A0A0H3A6J9</accession>
<reference evidence="11" key="1">
    <citation type="journal article" date="2009" name="Environ. Microbiol.">
        <title>Contribution of mobile genetic elements to Desulfovibrio vulgaris genome plasticity.</title>
        <authorList>
            <person name="Walker C.B."/>
            <person name="Stolyar S."/>
            <person name="Chivian D."/>
            <person name="Pinel N."/>
            <person name="Gabster J.A."/>
            <person name="Dehal P.S."/>
            <person name="He Z."/>
            <person name="Yang Z.K."/>
            <person name="Yen H.C."/>
            <person name="Zhou J."/>
            <person name="Wall J.D."/>
            <person name="Hazen T.C."/>
            <person name="Arkin A.P."/>
            <person name="Stahl D.A."/>
        </authorList>
    </citation>
    <scope>NUCLEOTIDE SEQUENCE [LARGE SCALE GENOMIC DNA]</scope>
    <source>
        <strain evidence="11">DP4</strain>
    </source>
</reference>
<evidence type="ECO:0000256" key="5">
    <source>
        <dbReference type="ARBA" id="ARBA00022692"/>
    </source>
</evidence>
<dbReference type="GO" id="GO:0043190">
    <property type="term" value="C:ATP-binding cassette (ABC) transporter complex"/>
    <property type="evidence" value="ECO:0007669"/>
    <property type="project" value="InterPro"/>
</dbReference>
<sequence length="237" mass="26900">MDTALQYTFDWNLVLSGERLDWIVQGVITTCQLSGLSLVLAMLLGTLIAVMRLSGVRPFVWFSVAFTEFFRNTPLLVQIFFWYFGSDAVLPDAVNQWLYKQNFEFAAGVISLTVYTAAFIAEEIRSGIFSIPRTQLEASRACGLSFMQAMSYVVLPQAFRIIVPPLISQALNLFKNSSLCMTIGVMELTYMARQIESYTFHGFEAFTVSTLIYLCISLMVSLLINLYNTHFLRTIKY</sequence>
<dbReference type="GO" id="GO:0006865">
    <property type="term" value="P:amino acid transport"/>
    <property type="evidence" value="ECO:0007669"/>
    <property type="project" value="TreeGrafter"/>
</dbReference>
<dbReference type="InterPro" id="IPR010065">
    <property type="entry name" value="AA_ABC_transptr_permease_3TM"/>
</dbReference>
<keyword evidence="4" id="KW-1003">Cell membrane</keyword>
<dbReference type="CDD" id="cd06261">
    <property type="entry name" value="TM_PBP2"/>
    <property type="match status" value="1"/>
</dbReference>
<keyword evidence="5 8" id="KW-0812">Transmembrane</keyword>
<keyword evidence="6 8" id="KW-1133">Transmembrane helix</keyword>
<comment type="similarity">
    <text evidence="2">Belongs to the binding-protein-dependent transport system permease family. HisMQ subfamily.</text>
</comment>
<dbReference type="NCBIfam" id="TIGR01726">
    <property type="entry name" value="HEQRo_perm_3TM"/>
    <property type="match status" value="1"/>
</dbReference>
<feature type="transmembrane region" description="Helical" evidence="8">
    <location>
        <begin position="59"/>
        <end position="83"/>
    </location>
</feature>
<comment type="subcellular location">
    <subcellularLocation>
        <location evidence="1">Cell inner membrane</location>
        <topology evidence="1">Multi-pass membrane protein</topology>
    </subcellularLocation>
    <subcellularLocation>
        <location evidence="8">Cell membrane</location>
        <topology evidence="8">Multi-pass membrane protein</topology>
    </subcellularLocation>
</comment>
<evidence type="ECO:0000256" key="2">
    <source>
        <dbReference type="ARBA" id="ARBA00010072"/>
    </source>
</evidence>
<evidence type="ECO:0000256" key="7">
    <source>
        <dbReference type="ARBA" id="ARBA00023136"/>
    </source>
</evidence>
<dbReference type="Proteomes" id="UP000009173">
    <property type="component" value="Chromosome"/>
</dbReference>
<feature type="transmembrane region" description="Helical" evidence="8">
    <location>
        <begin position="22"/>
        <end position="47"/>
    </location>
</feature>
<dbReference type="EMBL" id="CP000527">
    <property type="protein sequence ID" value="ABM27939.1"/>
    <property type="molecule type" value="Genomic_DNA"/>
</dbReference>
<evidence type="ECO:0000313" key="11">
    <source>
        <dbReference type="Proteomes" id="UP000009173"/>
    </source>
</evidence>
<dbReference type="InterPro" id="IPR035906">
    <property type="entry name" value="MetI-like_sf"/>
</dbReference>
<evidence type="ECO:0000256" key="1">
    <source>
        <dbReference type="ARBA" id="ARBA00004429"/>
    </source>
</evidence>
<evidence type="ECO:0000313" key="10">
    <source>
        <dbReference type="EMBL" id="ABM27939.1"/>
    </source>
</evidence>
<dbReference type="HOGENOM" id="CLU_019602_1_3_7"/>
<dbReference type="KEGG" id="dvl:Dvul_0918"/>
<feature type="transmembrane region" description="Helical" evidence="8">
    <location>
        <begin position="206"/>
        <end position="227"/>
    </location>
</feature>
<dbReference type="SUPFAM" id="SSF161098">
    <property type="entry name" value="MetI-like"/>
    <property type="match status" value="1"/>
</dbReference>
<dbReference type="AlphaFoldDB" id="A0A0H3A6J9"/>
<dbReference type="InterPro" id="IPR043429">
    <property type="entry name" value="ArtM/GltK/GlnP/TcyL/YhdX-like"/>
</dbReference>
<protein>
    <submittedName>
        <fullName evidence="10">Amino acid ABC transporter membrane protein 1, PAAT family</fullName>
    </submittedName>
</protein>
<feature type="transmembrane region" description="Helical" evidence="8">
    <location>
        <begin position="103"/>
        <end position="121"/>
    </location>
</feature>
<evidence type="ECO:0000256" key="4">
    <source>
        <dbReference type="ARBA" id="ARBA00022475"/>
    </source>
</evidence>
<dbReference type="InterPro" id="IPR000515">
    <property type="entry name" value="MetI-like"/>
</dbReference>
<evidence type="ECO:0000259" key="9">
    <source>
        <dbReference type="PROSITE" id="PS50928"/>
    </source>
</evidence>
<feature type="transmembrane region" description="Helical" evidence="8">
    <location>
        <begin position="142"/>
        <end position="163"/>
    </location>
</feature>
<evidence type="ECO:0000256" key="8">
    <source>
        <dbReference type="RuleBase" id="RU363032"/>
    </source>
</evidence>
<dbReference type="Pfam" id="PF00528">
    <property type="entry name" value="BPD_transp_1"/>
    <property type="match status" value="1"/>
</dbReference>
<dbReference type="PROSITE" id="PS50928">
    <property type="entry name" value="ABC_TM1"/>
    <property type="match status" value="1"/>
</dbReference>